<protein>
    <recommendedName>
        <fullName evidence="2 6">Malonyl CoA-acyl carrier protein transacylase</fullName>
        <ecNumber evidence="1 6">2.3.1.39</ecNumber>
    </recommendedName>
</protein>
<dbReference type="PIRSF" id="PIRSF000446">
    <property type="entry name" value="Mct"/>
    <property type="match status" value="1"/>
</dbReference>
<dbReference type="InterPro" id="IPR016035">
    <property type="entry name" value="Acyl_Trfase/lysoPLipase"/>
</dbReference>
<evidence type="ECO:0000313" key="9">
    <source>
        <dbReference type="EMBL" id="QJC27234.1"/>
    </source>
</evidence>
<evidence type="ECO:0000256" key="6">
    <source>
        <dbReference type="PIRNR" id="PIRNR000446"/>
    </source>
</evidence>
<evidence type="ECO:0000259" key="8">
    <source>
        <dbReference type="SMART" id="SM00827"/>
    </source>
</evidence>
<dbReference type="GO" id="GO:0006633">
    <property type="term" value="P:fatty acid biosynthetic process"/>
    <property type="evidence" value="ECO:0007669"/>
    <property type="project" value="TreeGrafter"/>
</dbReference>
<feature type="active site" evidence="7">
    <location>
        <position position="95"/>
    </location>
</feature>
<dbReference type="InterPro" id="IPR024925">
    <property type="entry name" value="Malonyl_CoA-ACP_transAc"/>
</dbReference>
<dbReference type="EC" id="2.3.1.39" evidence="1 6"/>
<reference evidence="9 10" key="1">
    <citation type="journal article" date="2020" name="Pathogens">
        <title>First Whole Genome Sequence of Anaplasma platys, an Obligate Intracellular Rickettsial Pathogen of Dogs.</title>
        <authorList>
            <person name="Llanes A."/>
            <person name="Rajeev S."/>
        </authorList>
    </citation>
    <scope>NUCLEOTIDE SEQUENCE [LARGE SCALE GENOMIC DNA]</scope>
    <source>
        <strain evidence="9 10">S3</strain>
    </source>
</reference>
<evidence type="ECO:0000256" key="1">
    <source>
        <dbReference type="ARBA" id="ARBA00013258"/>
    </source>
</evidence>
<dbReference type="AlphaFoldDB" id="A0A858PXC9"/>
<dbReference type="EMBL" id="CP046391">
    <property type="protein sequence ID" value="QJC27234.1"/>
    <property type="molecule type" value="Genomic_DNA"/>
</dbReference>
<keyword evidence="10" id="KW-1185">Reference proteome</keyword>
<comment type="catalytic activity">
    <reaction evidence="5 6">
        <text>holo-[ACP] + malonyl-CoA = malonyl-[ACP] + CoA</text>
        <dbReference type="Rhea" id="RHEA:41792"/>
        <dbReference type="Rhea" id="RHEA-COMP:9623"/>
        <dbReference type="Rhea" id="RHEA-COMP:9685"/>
        <dbReference type="ChEBI" id="CHEBI:57287"/>
        <dbReference type="ChEBI" id="CHEBI:57384"/>
        <dbReference type="ChEBI" id="CHEBI:64479"/>
        <dbReference type="ChEBI" id="CHEBI:78449"/>
        <dbReference type="EC" id="2.3.1.39"/>
    </reaction>
</comment>
<gene>
    <name evidence="9" type="primary">fabD</name>
    <name evidence="9" type="ORF">ANPL_00580</name>
</gene>
<dbReference type="InterPro" id="IPR050858">
    <property type="entry name" value="Mal-CoA-ACP_Trans/PKS_FabD"/>
</dbReference>
<keyword evidence="3 6" id="KW-0808">Transferase</keyword>
<dbReference type="PANTHER" id="PTHR42681">
    <property type="entry name" value="MALONYL-COA-ACYL CARRIER PROTEIN TRANSACYLASE, MITOCHONDRIAL"/>
    <property type="match status" value="1"/>
</dbReference>
<evidence type="ECO:0000313" key="10">
    <source>
        <dbReference type="Proteomes" id="UP000500930"/>
    </source>
</evidence>
<dbReference type="PANTHER" id="PTHR42681:SF1">
    <property type="entry name" value="MALONYL-COA-ACYL CARRIER PROTEIN TRANSACYLASE, MITOCHONDRIAL"/>
    <property type="match status" value="1"/>
</dbReference>
<dbReference type="SMART" id="SM00827">
    <property type="entry name" value="PKS_AT"/>
    <property type="match status" value="1"/>
</dbReference>
<evidence type="ECO:0000256" key="5">
    <source>
        <dbReference type="ARBA" id="ARBA00048462"/>
    </source>
</evidence>
<dbReference type="Proteomes" id="UP000500930">
    <property type="component" value="Chromosome"/>
</dbReference>
<comment type="similarity">
    <text evidence="6">Belongs to the fabD family.</text>
</comment>
<dbReference type="Gene3D" id="3.40.366.10">
    <property type="entry name" value="Malonyl-Coenzyme A Acyl Carrier Protein, domain 2"/>
    <property type="match status" value="1"/>
</dbReference>
<name>A0A858PXC9_9RICK</name>
<evidence type="ECO:0000256" key="4">
    <source>
        <dbReference type="ARBA" id="ARBA00023315"/>
    </source>
</evidence>
<evidence type="ECO:0000256" key="3">
    <source>
        <dbReference type="ARBA" id="ARBA00022679"/>
    </source>
</evidence>
<dbReference type="GO" id="GO:0004314">
    <property type="term" value="F:[acyl-carrier-protein] S-malonyltransferase activity"/>
    <property type="evidence" value="ECO:0007669"/>
    <property type="project" value="UniProtKB-EC"/>
</dbReference>
<proteinExistence type="inferred from homology"/>
<dbReference type="InterPro" id="IPR016036">
    <property type="entry name" value="Malonyl_transacylase_ACP-bd"/>
</dbReference>
<keyword evidence="4 6" id="KW-0012">Acyltransferase</keyword>
<evidence type="ECO:0000256" key="2">
    <source>
        <dbReference type="ARBA" id="ARBA00018953"/>
    </source>
</evidence>
<feature type="active site" evidence="7">
    <location>
        <position position="204"/>
    </location>
</feature>
<dbReference type="Pfam" id="PF00698">
    <property type="entry name" value="Acyl_transf_1"/>
    <property type="match status" value="1"/>
</dbReference>
<dbReference type="InterPro" id="IPR001227">
    <property type="entry name" value="Ac_transferase_dom_sf"/>
</dbReference>
<dbReference type="SUPFAM" id="SSF52151">
    <property type="entry name" value="FabD/lysophospholipase-like"/>
    <property type="match status" value="1"/>
</dbReference>
<sequence length="319" mass="33832">MTTVFMYPGQGSQFVGMCREVHDNFAVARAVFEEVDDTLGRRLSEIIFEGPEEVLTDTCNAQLALFTVSMAVTRAIEYVLGRSLSDIASYVAGHSVGEYSAMCAAGVIGLHTAVRLLDVRSRAMGHAAAMSGGGMSALIGGSIADVESVVNAAAALGVCEIANDNCEGQVVVSGESSALEALPALVEGTAIRRVIGLKVSGPFHSSLMGHAYEVLKEHVGDVGLGSPNVGVVYNVSAAEHDDLNSVKDLIALQVVKRVRWRESMEYLLGRGCMEFVEVGPGEVLTRLLRRVSRSVSGVSVCSMESIDALPKFVKAREFC</sequence>
<accession>A0A858PXC9</accession>
<dbReference type="KEGG" id="aplt:ANPL_00580"/>
<dbReference type="InterPro" id="IPR014043">
    <property type="entry name" value="Acyl_transferase_dom"/>
</dbReference>
<dbReference type="SUPFAM" id="SSF55048">
    <property type="entry name" value="Probable ACP-binding domain of malonyl-CoA ACP transacylase"/>
    <property type="match status" value="1"/>
</dbReference>
<feature type="domain" description="Malonyl-CoA:ACP transacylase (MAT)" evidence="8">
    <location>
        <begin position="6"/>
        <end position="301"/>
    </location>
</feature>
<evidence type="ECO:0000256" key="7">
    <source>
        <dbReference type="PIRSR" id="PIRSR000446-1"/>
    </source>
</evidence>
<dbReference type="Gene3D" id="3.30.70.250">
    <property type="entry name" value="Malonyl-CoA ACP transacylase, ACP-binding"/>
    <property type="match status" value="1"/>
</dbReference>
<organism evidence="9 10">
    <name type="scientific">Anaplasma platys</name>
    <dbReference type="NCBI Taxonomy" id="949"/>
    <lineage>
        <taxon>Bacteria</taxon>
        <taxon>Pseudomonadati</taxon>
        <taxon>Pseudomonadota</taxon>
        <taxon>Alphaproteobacteria</taxon>
        <taxon>Rickettsiales</taxon>
        <taxon>Anaplasmataceae</taxon>
        <taxon>Anaplasma</taxon>
    </lineage>
</organism>